<dbReference type="EMBL" id="JAMDMX010000026">
    <property type="protein sequence ID" value="MCY9693009.1"/>
    <property type="molecule type" value="Genomic_DNA"/>
</dbReference>
<name>A0ABT4GA46_9BACL</name>
<evidence type="ECO:0000313" key="2">
    <source>
        <dbReference type="Proteomes" id="UP001527099"/>
    </source>
</evidence>
<dbReference type="Proteomes" id="UP001527099">
    <property type="component" value="Unassembled WGS sequence"/>
</dbReference>
<protein>
    <submittedName>
        <fullName evidence="1">Uncharacterized protein</fullName>
    </submittedName>
</protein>
<proteinExistence type="predicted"/>
<comment type="caution">
    <text evidence="1">The sequence shown here is derived from an EMBL/GenBank/DDBJ whole genome shotgun (WGS) entry which is preliminary data.</text>
</comment>
<keyword evidence="2" id="KW-1185">Reference proteome</keyword>
<organism evidence="1 2">
    <name type="scientific">Paenibacillus alginolyticus</name>
    <dbReference type="NCBI Taxonomy" id="59839"/>
    <lineage>
        <taxon>Bacteria</taxon>
        <taxon>Bacillati</taxon>
        <taxon>Bacillota</taxon>
        <taxon>Bacilli</taxon>
        <taxon>Bacillales</taxon>
        <taxon>Paenibacillaceae</taxon>
        <taxon>Paenibacillus</taxon>
    </lineage>
</organism>
<reference evidence="1 2" key="1">
    <citation type="submission" date="2022-05" db="EMBL/GenBank/DDBJ databases">
        <title>Genome Sequencing of Bee-Associated Microbes.</title>
        <authorList>
            <person name="Dunlap C."/>
        </authorList>
    </citation>
    <scope>NUCLEOTIDE SEQUENCE [LARGE SCALE GENOMIC DNA]</scope>
    <source>
        <strain evidence="1 2">NRRL B-14421</strain>
    </source>
</reference>
<dbReference type="RefSeq" id="WP_268614566.1">
    <property type="nucleotide sequence ID" value="NZ_JAMDMX010000026.1"/>
</dbReference>
<evidence type="ECO:0000313" key="1">
    <source>
        <dbReference type="EMBL" id="MCY9693009.1"/>
    </source>
</evidence>
<accession>A0ABT4GA46</accession>
<sequence>MGANGIQDMVIKYDEFVAEENTLIQRIGVCREFIEVIMKYISEKADSIHILTAEDIVTAVHTMGQDLDTELLHIRLEKSLLEYKIKSLEANCDNT</sequence>
<gene>
    <name evidence="1" type="ORF">M5X19_08880</name>
</gene>